<dbReference type="PANTHER" id="PTHR11786:SF0">
    <property type="entry name" value="ARYLAMINE N-ACETYLTRANSFERASE 4-RELATED"/>
    <property type="match status" value="1"/>
</dbReference>
<dbReference type="InterPro" id="IPR038765">
    <property type="entry name" value="Papain-like_cys_pep_sf"/>
</dbReference>
<dbReference type="RefSeq" id="WP_111529599.1">
    <property type="nucleotide sequence ID" value="NZ_JBHRSG010000003.1"/>
</dbReference>
<dbReference type="GO" id="GO:0016407">
    <property type="term" value="F:acetyltransferase activity"/>
    <property type="evidence" value="ECO:0007669"/>
    <property type="project" value="InterPro"/>
</dbReference>
<dbReference type="InterPro" id="IPR001447">
    <property type="entry name" value="Arylamine_N-AcTrfase"/>
</dbReference>
<name>A0A328ANA5_9CAUL</name>
<evidence type="ECO:0000313" key="3">
    <source>
        <dbReference type="EMBL" id="RAK55851.1"/>
    </source>
</evidence>
<dbReference type="OrthoDB" id="7181050at2"/>
<dbReference type="PANTHER" id="PTHR11786">
    <property type="entry name" value="N-HYDROXYARYLAMINE O-ACETYLTRANSFERASE"/>
    <property type="match status" value="1"/>
</dbReference>
<comment type="caution">
    <text evidence="3">The sequence shown here is derived from an EMBL/GenBank/DDBJ whole genome shotgun (WGS) entry which is preliminary data.</text>
</comment>
<dbReference type="Gene3D" id="2.40.128.150">
    <property type="entry name" value="Cysteine proteinases"/>
    <property type="match status" value="1"/>
</dbReference>
<dbReference type="PRINTS" id="PR01543">
    <property type="entry name" value="ANATRNSFRASE"/>
</dbReference>
<dbReference type="Pfam" id="PF00797">
    <property type="entry name" value="Acetyltransf_2"/>
    <property type="match status" value="1"/>
</dbReference>
<evidence type="ECO:0000256" key="1">
    <source>
        <dbReference type="ARBA" id="ARBA00006547"/>
    </source>
</evidence>
<dbReference type="EMBL" id="QFYQ01000001">
    <property type="protein sequence ID" value="RAK55851.1"/>
    <property type="molecule type" value="Genomic_DNA"/>
</dbReference>
<reference evidence="4" key="1">
    <citation type="submission" date="2018-05" db="EMBL/GenBank/DDBJ databases">
        <authorList>
            <person name="Li X."/>
        </authorList>
    </citation>
    <scope>NUCLEOTIDE SEQUENCE [LARGE SCALE GENOMIC DNA]</scope>
    <source>
        <strain evidence="4">LX32</strain>
    </source>
</reference>
<accession>A0A328ANA5</accession>
<gene>
    <name evidence="3" type="ORF">DJ017_15705</name>
</gene>
<keyword evidence="3" id="KW-0808">Transferase</keyword>
<proteinExistence type="inferred from homology"/>
<keyword evidence="4" id="KW-1185">Reference proteome</keyword>
<dbReference type="SUPFAM" id="SSF54001">
    <property type="entry name" value="Cysteine proteinases"/>
    <property type="match status" value="1"/>
</dbReference>
<organism evidence="3 4">
    <name type="scientific">Phenylobacterium soli</name>
    <dbReference type="NCBI Taxonomy" id="2170551"/>
    <lineage>
        <taxon>Bacteria</taxon>
        <taxon>Pseudomonadati</taxon>
        <taxon>Pseudomonadota</taxon>
        <taxon>Alphaproteobacteria</taxon>
        <taxon>Caulobacterales</taxon>
        <taxon>Caulobacteraceae</taxon>
        <taxon>Phenylobacterium</taxon>
    </lineage>
</organism>
<protein>
    <submittedName>
        <fullName evidence="3">Arylamine N-acetyltransferase</fullName>
    </submittedName>
</protein>
<sequence>MDVQAYFDRIGFAGEARADLATLKALHRAHLLAIPYENLDVQLGRPVTTAPEAAFDKIVSRHRGGWCYEMNGLFGAVLDAIGFSVTRLAGGVGRQMAGDEKVGNHLVLLVDLGASEEGLWIADVGFGDGAIEPFALQRGPFSQDGHAFHLEQLDGRWWRFHNHPLGGAPNFDFTLDPADPALLAEKCHWLQTSPESGFVQTAVAQRWREDELLQLRGRSLTRIRDGEKRNELIPDADAYLEVLAREFGLHLPEAATLWPRILVRHEELFGQPA</sequence>
<dbReference type="AlphaFoldDB" id="A0A328ANA5"/>
<dbReference type="Proteomes" id="UP000249254">
    <property type="component" value="Unassembled WGS sequence"/>
</dbReference>
<dbReference type="Gene3D" id="3.30.2140.10">
    <property type="entry name" value="Arylamine N-acetyltransferase"/>
    <property type="match status" value="1"/>
</dbReference>
<comment type="similarity">
    <text evidence="1 2">Belongs to the arylamine N-acetyltransferase family.</text>
</comment>
<evidence type="ECO:0000256" key="2">
    <source>
        <dbReference type="RuleBase" id="RU003452"/>
    </source>
</evidence>
<evidence type="ECO:0000313" key="4">
    <source>
        <dbReference type="Proteomes" id="UP000249254"/>
    </source>
</evidence>